<evidence type="ECO:0000313" key="2">
    <source>
        <dbReference type="Proteomes" id="UP000198553"/>
    </source>
</evidence>
<dbReference type="OrthoDB" id="2691759at2"/>
<evidence type="ECO:0000313" key="1">
    <source>
        <dbReference type="EMBL" id="SEN19926.1"/>
    </source>
</evidence>
<dbReference type="AlphaFoldDB" id="A0A1H8EKK1"/>
<gene>
    <name evidence="1" type="ORF">SAMN05192533_11013</name>
</gene>
<name>A0A1H8EKK1_9BACI</name>
<accession>A0A1H8EKK1</accession>
<dbReference type="RefSeq" id="WP_090746929.1">
    <property type="nucleotide sequence ID" value="NZ_FOBW01000010.1"/>
</dbReference>
<dbReference type="STRING" id="930146.SAMN05192533_11013"/>
<reference evidence="2" key="1">
    <citation type="submission" date="2016-10" db="EMBL/GenBank/DDBJ databases">
        <authorList>
            <person name="Varghese N."/>
            <person name="Submissions S."/>
        </authorList>
    </citation>
    <scope>NUCLEOTIDE SEQUENCE [LARGE SCALE GENOMIC DNA]</scope>
    <source>
        <strain evidence="2">B48,IBRC-M 10115,DSM 25386,CECT 8001</strain>
    </source>
</reference>
<organism evidence="1 2">
    <name type="scientific">Mesobacillus persicus</name>
    <dbReference type="NCBI Taxonomy" id="930146"/>
    <lineage>
        <taxon>Bacteria</taxon>
        <taxon>Bacillati</taxon>
        <taxon>Bacillota</taxon>
        <taxon>Bacilli</taxon>
        <taxon>Bacillales</taxon>
        <taxon>Bacillaceae</taxon>
        <taxon>Mesobacillus</taxon>
    </lineage>
</organism>
<protein>
    <recommendedName>
        <fullName evidence="3">PH domain-containing protein</fullName>
    </recommendedName>
</protein>
<dbReference type="Proteomes" id="UP000198553">
    <property type="component" value="Unassembled WGS sequence"/>
</dbReference>
<dbReference type="EMBL" id="FOBW01000010">
    <property type="protein sequence ID" value="SEN19926.1"/>
    <property type="molecule type" value="Genomic_DNA"/>
</dbReference>
<proteinExistence type="predicted"/>
<keyword evidence="2" id="KW-1185">Reference proteome</keyword>
<sequence length="93" mass="11095">MLISHPYIKVNRKIMNNEQHLIEIEENLVLYKDKVISASDYFHLQDVLDMSFKSISGDSGFLYLHTNRGVFSFHTKTNPVEFIHFYHHLKEKR</sequence>
<evidence type="ECO:0008006" key="3">
    <source>
        <dbReference type="Google" id="ProtNLM"/>
    </source>
</evidence>